<proteinExistence type="predicted"/>
<dbReference type="Gene3D" id="1.25.40.20">
    <property type="entry name" value="Ankyrin repeat-containing domain"/>
    <property type="match status" value="1"/>
</dbReference>
<dbReference type="SUPFAM" id="SSF48403">
    <property type="entry name" value="Ankyrin repeat"/>
    <property type="match status" value="1"/>
</dbReference>
<dbReference type="OrthoDB" id="6575005at2759"/>
<organism evidence="1 2">
    <name type="scientific">Phytophthora megakarya</name>
    <dbReference type="NCBI Taxonomy" id="4795"/>
    <lineage>
        <taxon>Eukaryota</taxon>
        <taxon>Sar</taxon>
        <taxon>Stramenopiles</taxon>
        <taxon>Oomycota</taxon>
        <taxon>Peronosporomycetes</taxon>
        <taxon>Peronosporales</taxon>
        <taxon>Peronosporaceae</taxon>
        <taxon>Phytophthora</taxon>
    </lineage>
</organism>
<dbReference type="Proteomes" id="UP000198211">
    <property type="component" value="Unassembled WGS sequence"/>
</dbReference>
<accession>A0A225VKV2</accession>
<dbReference type="STRING" id="4795.A0A225VKV2"/>
<evidence type="ECO:0000313" key="2">
    <source>
        <dbReference type="Proteomes" id="UP000198211"/>
    </source>
</evidence>
<evidence type="ECO:0008006" key="3">
    <source>
        <dbReference type="Google" id="ProtNLM"/>
    </source>
</evidence>
<reference evidence="2" key="1">
    <citation type="submission" date="2017-03" db="EMBL/GenBank/DDBJ databases">
        <title>Phytopthora megakarya and P. palmivora, two closely related causual agents of cacao black pod achieved similar genome size and gene model numbers by different mechanisms.</title>
        <authorList>
            <person name="Ali S."/>
            <person name="Shao J."/>
            <person name="Larry D.J."/>
            <person name="Kronmiller B."/>
            <person name="Shen D."/>
            <person name="Strem M.D."/>
            <person name="Melnick R.L."/>
            <person name="Guiltinan M.J."/>
            <person name="Tyler B.M."/>
            <person name="Meinhardt L.W."/>
            <person name="Bailey B.A."/>
        </authorList>
    </citation>
    <scope>NUCLEOTIDE SEQUENCE [LARGE SCALE GENOMIC DNA]</scope>
    <source>
        <strain evidence="2">zdho120</strain>
    </source>
</reference>
<keyword evidence="2" id="KW-1185">Reference proteome</keyword>
<dbReference type="PANTHER" id="PTHR46586">
    <property type="entry name" value="ANKYRIN REPEAT-CONTAINING PROTEIN"/>
    <property type="match status" value="1"/>
</dbReference>
<dbReference type="AlphaFoldDB" id="A0A225VKV2"/>
<dbReference type="InterPro" id="IPR052050">
    <property type="entry name" value="SecEffector_AnkRepeat"/>
</dbReference>
<comment type="caution">
    <text evidence="1">The sequence shown here is derived from an EMBL/GenBank/DDBJ whole genome shotgun (WGS) entry which is preliminary data.</text>
</comment>
<gene>
    <name evidence="1" type="ORF">PHMEG_00021748</name>
</gene>
<dbReference type="InterPro" id="IPR036770">
    <property type="entry name" value="Ankyrin_rpt-contain_sf"/>
</dbReference>
<evidence type="ECO:0000313" key="1">
    <source>
        <dbReference type="EMBL" id="OWZ06053.1"/>
    </source>
</evidence>
<dbReference type="PANTHER" id="PTHR46586:SF3">
    <property type="entry name" value="ANKYRIN REPEAT-CONTAINING PROTEIN"/>
    <property type="match status" value="1"/>
</dbReference>
<dbReference type="EMBL" id="NBNE01004136">
    <property type="protein sequence ID" value="OWZ06053.1"/>
    <property type="molecule type" value="Genomic_DNA"/>
</dbReference>
<sequence length="259" mass="29233">MISKRAGRCEPWKIDLQNALEEAAPEGHLEVVKLFHEHTSANILVDTLNTAASTCSGHLAVVKYEICESMARAAEGGYLEIIKWLDYHSTSYGAFHPCTIDKTAVNGHLVVIKWICKKSKGYTVAVMNGVAENGYLTVVEWLHENRHEGCIWIVLGQLEMIEWLFQMYKSVFTMKDMMNAAAEAARERHVLVLQFFGTNTCFLDPEYLPPILVNAFKNPKLPVVEWLVGHGYVVKTMIQELFTNTKYAGKAQVVLQLWG</sequence>
<name>A0A225VKV2_9STRA</name>
<protein>
    <recommendedName>
        <fullName evidence="3">Ankyrin repeat-containing domain</fullName>
    </recommendedName>
</protein>